<gene>
    <name evidence="1" type="ORF">WMY93_018637</name>
</gene>
<proteinExistence type="predicted"/>
<comment type="caution">
    <text evidence="1">The sequence shown here is derived from an EMBL/GenBank/DDBJ whole genome shotgun (WGS) entry which is preliminary data.</text>
</comment>
<accession>A0AAW0NM89</accession>
<evidence type="ECO:0000313" key="2">
    <source>
        <dbReference type="Proteomes" id="UP001460270"/>
    </source>
</evidence>
<dbReference type="Proteomes" id="UP001460270">
    <property type="component" value="Unassembled WGS sequence"/>
</dbReference>
<reference evidence="2" key="1">
    <citation type="submission" date="2024-04" db="EMBL/GenBank/DDBJ databases">
        <title>Salinicola lusitanus LLJ914,a marine bacterium isolated from the Okinawa Trough.</title>
        <authorList>
            <person name="Li J."/>
        </authorList>
    </citation>
    <scope>NUCLEOTIDE SEQUENCE [LARGE SCALE GENOMIC DNA]</scope>
</reference>
<protein>
    <submittedName>
        <fullName evidence="1">Uncharacterized protein</fullName>
    </submittedName>
</protein>
<keyword evidence="2" id="KW-1185">Reference proteome</keyword>
<name>A0AAW0NM89_9GOBI</name>
<organism evidence="1 2">
    <name type="scientific">Mugilogobius chulae</name>
    <name type="common">yellowstripe goby</name>
    <dbReference type="NCBI Taxonomy" id="88201"/>
    <lineage>
        <taxon>Eukaryota</taxon>
        <taxon>Metazoa</taxon>
        <taxon>Chordata</taxon>
        <taxon>Craniata</taxon>
        <taxon>Vertebrata</taxon>
        <taxon>Euteleostomi</taxon>
        <taxon>Actinopterygii</taxon>
        <taxon>Neopterygii</taxon>
        <taxon>Teleostei</taxon>
        <taxon>Neoteleostei</taxon>
        <taxon>Acanthomorphata</taxon>
        <taxon>Gobiaria</taxon>
        <taxon>Gobiiformes</taxon>
        <taxon>Gobioidei</taxon>
        <taxon>Gobiidae</taxon>
        <taxon>Gobionellinae</taxon>
        <taxon>Mugilogobius</taxon>
    </lineage>
</organism>
<sequence>MSKASTAEFLRRSHQDRLRSRLDTSCGEVVFSLHISSGFVEVKIIPSQSQEARATLSSNLQGDSGVDLVFDEARFVSNTDELLAISTGQLHCCGLGSPPAFSSRGMPLVCGASGVSELHTNCNTNC</sequence>
<dbReference type="EMBL" id="JBBPFD010000013">
    <property type="protein sequence ID" value="KAK7901868.1"/>
    <property type="molecule type" value="Genomic_DNA"/>
</dbReference>
<dbReference type="AlphaFoldDB" id="A0AAW0NM89"/>
<evidence type="ECO:0000313" key="1">
    <source>
        <dbReference type="EMBL" id="KAK7901868.1"/>
    </source>
</evidence>